<protein>
    <submittedName>
        <fullName evidence="1">Uncharacterized protein</fullName>
    </submittedName>
</protein>
<sequence>MPFFSYLATVEKQVFLAGRCYEYSRKQVLAMPINNHSPLPGLEYLTTASPLLPVVAAMPSAFVTAYASIHHVLFAVQAAFGLR</sequence>
<keyword evidence="2" id="KW-1185">Reference proteome</keyword>
<reference evidence="1 2" key="1">
    <citation type="journal article" date="2002" name="Proc. Natl. Acad. Sci. U.S.A.">
        <title>Extensive mosaic structure revealed by the complete genome sequence of uropathogenic Escherichia coli.</title>
        <authorList>
            <person name="Welch R.A."/>
            <person name="Burland V."/>
            <person name="Plunkett G.III."/>
            <person name="Redford P."/>
            <person name="Roesch P."/>
            <person name="Rasko D."/>
            <person name="Buckles E.L."/>
            <person name="Liou S.R."/>
            <person name="Boutin A."/>
            <person name="Hackett J."/>
            <person name="Stroud D."/>
            <person name="Mayhew G.F."/>
            <person name="Rose D.J."/>
            <person name="Zhou S."/>
            <person name="Schwartz D.C."/>
            <person name="Perna N.T."/>
            <person name="Mobley H.L."/>
            <person name="Donnenberg M.S."/>
            <person name="Blattner F.R."/>
        </authorList>
    </citation>
    <scope>NUCLEOTIDE SEQUENCE [LARGE SCALE GENOMIC DNA]</scope>
    <source>
        <strain evidence="2">CFT073 / ATCC 700928 / UPEC</strain>
    </source>
</reference>
<dbReference type="AlphaFoldDB" id="A0A0H2VA92"/>
<dbReference type="KEGG" id="ecc:c2645"/>
<dbReference type="Proteomes" id="UP000001410">
    <property type="component" value="Chromosome"/>
</dbReference>
<dbReference type="HOGENOM" id="CLU_2537223_0_0_6"/>
<gene>
    <name evidence="1" type="ordered locus">c2645</name>
</gene>
<dbReference type="EMBL" id="AE014075">
    <property type="protein sequence ID" value="AAN81101.1"/>
    <property type="molecule type" value="Genomic_DNA"/>
</dbReference>
<organism evidence="1 2">
    <name type="scientific">Escherichia coli O6:H1 (strain CFT073 / ATCC 700928 / UPEC)</name>
    <dbReference type="NCBI Taxonomy" id="199310"/>
    <lineage>
        <taxon>Bacteria</taxon>
        <taxon>Pseudomonadati</taxon>
        <taxon>Pseudomonadota</taxon>
        <taxon>Gammaproteobacteria</taxon>
        <taxon>Enterobacterales</taxon>
        <taxon>Enterobacteriaceae</taxon>
        <taxon>Escherichia</taxon>
    </lineage>
</organism>
<evidence type="ECO:0000313" key="2">
    <source>
        <dbReference type="Proteomes" id="UP000001410"/>
    </source>
</evidence>
<name>A0A0H2VA92_ECOL6</name>
<accession>A0A0H2VA92</accession>
<proteinExistence type="predicted"/>
<evidence type="ECO:0000313" key="1">
    <source>
        <dbReference type="EMBL" id="AAN81101.1"/>
    </source>
</evidence>